<feature type="domain" description="Calcineurin-like phosphoesterase C-terminal" evidence="3">
    <location>
        <begin position="387"/>
        <end position="578"/>
    </location>
</feature>
<accession>A0ABY8VDQ1</accession>
<dbReference type="Gene3D" id="2.60.40.10">
    <property type="entry name" value="Immunoglobulins"/>
    <property type="match status" value="2"/>
</dbReference>
<dbReference type="InterPro" id="IPR013783">
    <property type="entry name" value="Ig-like_fold"/>
</dbReference>
<proteinExistence type="predicted"/>
<dbReference type="Pfam" id="PF16370">
    <property type="entry name" value="MetallophosC"/>
    <property type="match status" value="1"/>
</dbReference>
<dbReference type="InterPro" id="IPR032285">
    <property type="entry name" value="Metallophos_N"/>
</dbReference>
<feature type="domain" description="Calcineurin-like phosphoesterase N-terminal" evidence="4">
    <location>
        <begin position="69"/>
        <end position="131"/>
    </location>
</feature>
<evidence type="ECO:0000259" key="4">
    <source>
        <dbReference type="Pfam" id="PF16371"/>
    </source>
</evidence>
<dbReference type="PANTHER" id="PTHR43143:SF6">
    <property type="entry name" value="BLL3016 PROTEIN"/>
    <property type="match status" value="1"/>
</dbReference>
<keyword evidence="6" id="KW-1185">Reference proteome</keyword>
<dbReference type="Proteomes" id="UP001225598">
    <property type="component" value="Chromosome"/>
</dbReference>
<dbReference type="SUPFAM" id="SSF117074">
    <property type="entry name" value="Hypothetical protein PA1324"/>
    <property type="match status" value="1"/>
</dbReference>
<dbReference type="PANTHER" id="PTHR43143">
    <property type="entry name" value="METALLOPHOSPHOESTERASE, CALCINEURIN SUPERFAMILY"/>
    <property type="match status" value="1"/>
</dbReference>
<reference evidence="5 6" key="1">
    <citation type="submission" date="2023-05" db="EMBL/GenBank/DDBJ databases">
        <title>Corynebacterium suedekumii sp. nov. and Corynebacterium breve sp. nov. isolated from raw cow's milk.</title>
        <authorList>
            <person name="Baer M.K."/>
            <person name="Mehl L."/>
            <person name="Hellmuth R."/>
            <person name="Marke G."/>
            <person name="Lipski A."/>
        </authorList>
    </citation>
    <scope>NUCLEOTIDE SEQUENCE [LARGE SCALE GENOMIC DNA]</scope>
    <source>
        <strain evidence="5 6">R4</strain>
    </source>
</reference>
<dbReference type="InterPro" id="IPR032288">
    <property type="entry name" value="Metallophos_C"/>
</dbReference>
<evidence type="ECO:0000313" key="5">
    <source>
        <dbReference type="EMBL" id="WIM67467.1"/>
    </source>
</evidence>
<keyword evidence="1" id="KW-0732">Signal</keyword>
<dbReference type="InterPro" id="IPR051918">
    <property type="entry name" value="STPP_CPPED1"/>
</dbReference>
<gene>
    <name evidence="5" type="ORF">QP027_10230</name>
</gene>
<dbReference type="EMBL" id="CP126969">
    <property type="protein sequence ID" value="WIM67467.1"/>
    <property type="molecule type" value="Genomic_DNA"/>
</dbReference>
<evidence type="ECO:0000259" key="3">
    <source>
        <dbReference type="Pfam" id="PF16370"/>
    </source>
</evidence>
<dbReference type="RefSeq" id="WP_284824588.1">
    <property type="nucleotide sequence ID" value="NZ_CP126969.1"/>
</dbReference>
<name>A0ABY8VDQ1_9CORY</name>
<dbReference type="SUPFAM" id="SSF56300">
    <property type="entry name" value="Metallo-dependent phosphatases"/>
    <property type="match status" value="1"/>
</dbReference>
<evidence type="ECO:0000313" key="6">
    <source>
        <dbReference type="Proteomes" id="UP001225598"/>
    </source>
</evidence>
<feature type="domain" description="Calcineurin-like phosphoesterase" evidence="2">
    <location>
        <begin position="172"/>
        <end position="359"/>
    </location>
</feature>
<dbReference type="Pfam" id="PF16371">
    <property type="entry name" value="MetallophosN"/>
    <property type="match status" value="1"/>
</dbReference>
<feature type="signal peptide" evidence="1">
    <location>
        <begin position="1"/>
        <end position="28"/>
    </location>
</feature>
<dbReference type="Gene3D" id="3.60.21.10">
    <property type="match status" value="1"/>
</dbReference>
<organism evidence="5 6">
    <name type="scientific">Corynebacterium breve</name>
    <dbReference type="NCBI Taxonomy" id="3049799"/>
    <lineage>
        <taxon>Bacteria</taxon>
        <taxon>Bacillati</taxon>
        <taxon>Actinomycetota</taxon>
        <taxon>Actinomycetes</taxon>
        <taxon>Mycobacteriales</taxon>
        <taxon>Corynebacteriaceae</taxon>
        <taxon>Corynebacterium</taxon>
    </lineage>
</organism>
<feature type="chain" id="PRO_5047234838" evidence="1">
    <location>
        <begin position="29"/>
        <end position="623"/>
    </location>
</feature>
<evidence type="ECO:0000259" key="2">
    <source>
        <dbReference type="Pfam" id="PF00149"/>
    </source>
</evidence>
<evidence type="ECO:0000256" key="1">
    <source>
        <dbReference type="SAM" id="SignalP"/>
    </source>
</evidence>
<dbReference type="Pfam" id="PF00149">
    <property type="entry name" value="Metallophos"/>
    <property type="match status" value="1"/>
</dbReference>
<sequence length="623" mass="67040">MTFPTRKIGILAAISLASTLTVAPFAHAEPIAGSDAYVGGPEVIEEAPADNVLEGVVFDDQNKNSIHDSNEPGIEGVSVSNGKEIVTTDAEGRYEITVEPNTTVFITQPAGYQVPVDENNIAQFFYNHSPEGSPDLKYGGIAPTGPLPEMVNFPLAASEATAAQDQRCIIGGDIQPYNTDEVEYARKGAFADLAARDDYASCGVLFVGDVVGDDLALYEGVRSMTSELNGPARMLPGNHDLDFDAPDETHKFDTFRREFGPAYYSYDVGNAHVIALESVEYPQPDGKGYRSSLTDDQMAWLRQDIANTPDDKVVVIASHIGLVSFVDSALDQHQIKQVNEVHALLEGRDAIHVAGHTHALSNMRKGDSLKGWKDLFGMDELPFDHVIAGAISGDWYNGRMTDKGFPTAIARDGSRPGVMTLDVNGSDISSFFTVSGEDQSTQLGLGLNTPAYRDWFAENRENGGKAQPLENPLTISQADLAETWLTTNFWFGGSGDVVEVSIDGAAAVEAKRTQDMAGEDVLRGVEYSDPAAVQEQLVHGGSVAEQTSSLWTLDLPEDLAAGEHTAEVTATDVNGNVYTETLTFTVEGSETDSPVEAPAKDSIFQRLINMLKRFLGALGLSSF</sequence>
<protein>
    <submittedName>
        <fullName evidence="5">Calcineurin-like phosphoesterase family protein</fullName>
    </submittedName>
</protein>
<dbReference type="InterPro" id="IPR029052">
    <property type="entry name" value="Metallo-depent_PP-like"/>
</dbReference>
<dbReference type="InterPro" id="IPR004843">
    <property type="entry name" value="Calcineurin-like_PHP"/>
</dbReference>